<evidence type="ECO:0000256" key="1">
    <source>
        <dbReference type="ARBA" id="ARBA00008520"/>
    </source>
</evidence>
<dbReference type="PROSITE" id="PS51257">
    <property type="entry name" value="PROKAR_LIPOPROTEIN"/>
    <property type="match status" value="1"/>
</dbReference>
<name>A0ABU9W5V9_9MICO</name>
<evidence type="ECO:0000313" key="5">
    <source>
        <dbReference type="Proteomes" id="UP001425155"/>
    </source>
</evidence>
<feature type="signal peptide" evidence="3">
    <location>
        <begin position="1"/>
        <end position="31"/>
    </location>
</feature>
<dbReference type="InterPro" id="IPR050490">
    <property type="entry name" value="Bact_solute-bd_prot1"/>
</dbReference>
<dbReference type="SUPFAM" id="SSF53850">
    <property type="entry name" value="Periplasmic binding protein-like II"/>
    <property type="match status" value="1"/>
</dbReference>
<dbReference type="Proteomes" id="UP001425155">
    <property type="component" value="Unassembled WGS sequence"/>
</dbReference>
<organism evidence="4 5">
    <name type="scientific">Leifsonia stereocauli</name>
    <dbReference type="NCBI Taxonomy" id="3134136"/>
    <lineage>
        <taxon>Bacteria</taxon>
        <taxon>Bacillati</taxon>
        <taxon>Actinomycetota</taxon>
        <taxon>Actinomycetes</taxon>
        <taxon>Micrococcales</taxon>
        <taxon>Microbacteriaceae</taxon>
        <taxon>Leifsonia</taxon>
    </lineage>
</organism>
<dbReference type="PANTHER" id="PTHR43649">
    <property type="entry name" value="ARABINOSE-BINDING PROTEIN-RELATED"/>
    <property type="match status" value="1"/>
</dbReference>
<evidence type="ECO:0000313" key="4">
    <source>
        <dbReference type="EMBL" id="MEN1947379.1"/>
    </source>
</evidence>
<protein>
    <submittedName>
        <fullName evidence="4">ABC transporter substrate-binding protein</fullName>
    </submittedName>
</protein>
<comment type="similarity">
    <text evidence="1">Belongs to the bacterial solute-binding protein 1 family.</text>
</comment>
<dbReference type="PANTHER" id="PTHR43649:SF29">
    <property type="entry name" value="OSMOPROTECTIVE COMPOUNDS-BINDING PROTEIN GGTB"/>
    <property type="match status" value="1"/>
</dbReference>
<sequence>MRLTRQRRLLIPMAAAAVVGLALTGCTGDEAAGDKADTDCAPYESYGSFDSGTEVSVYGTISDTEADLLNESWKDFETCTGIDVKYEPSKEFETQINVRAQGGNPPDIAIFPQPGLFAAQVDGGYIKKPAQAVVDNAKKFWSEDWQKYGTVEDEIWGAPLMASVKGYVWYSPSTFEENGWEVPTTLDELATLTADIQKSGAVDKPWCVGFASGDATGWPGTDWVEDFVLREQGPDVYDQWVTNEVKFTDPKIQGAFDSVGDFIRNPDYVNGGLGGVDSIATTEFGDAGLPILDGTCALHHQATFYEGFWPKGTTVAEDGDVWAFLLPGTEAGANAVTGGGEIVGKYRDAEEVDALQTYLSTDTWANNRVKLGGVISANNGLDPENASSELLKTAVATLQDPATTFRFDASDLMPGAVGAGSFWKGMVDWIGGKSTADTTKFIQDSWPQ</sequence>
<keyword evidence="3" id="KW-0732">Signal</keyword>
<dbReference type="RefSeq" id="WP_342114557.1">
    <property type="nucleotide sequence ID" value="NZ_JBCAUN010000002.1"/>
</dbReference>
<dbReference type="Gene3D" id="3.40.190.10">
    <property type="entry name" value="Periplasmic binding protein-like II"/>
    <property type="match status" value="2"/>
</dbReference>
<proteinExistence type="inferred from homology"/>
<gene>
    <name evidence="4" type="ORF">WJX64_12545</name>
</gene>
<keyword evidence="2" id="KW-0813">Transport</keyword>
<keyword evidence="5" id="KW-1185">Reference proteome</keyword>
<evidence type="ECO:0000256" key="3">
    <source>
        <dbReference type="SAM" id="SignalP"/>
    </source>
</evidence>
<evidence type="ECO:0000256" key="2">
    <source>
        <dbReference type="ARBA" id="ARBA00022448"/>
    </source>
</evidence>
<comment type="caution">
    <text evidence="4">The sequence shown here is derived from an EMBL/GenBank/DDBJ whole genome shotgun (WGS) entry which is preliminary data.</text>
</comment>
<accession>A0ABU9W5V9</accession>
<dbReference type="EMBL" id="JBCLVG010000002">
    <property type="protein sequence ID" value="MEN1947379.1"/>
    <property type="molecule type" value="Genomic_DNA"/>
</dbReference>
<feature type="chain" id="PRO_5045885819" evidence="3">
    <location>
        <begin position="32"/>
        <end position="448"/>
    </location>
</feature>
<reference evidence="4 5" key="1">
    <citation type="submission" date="2024-03" db="EMBL/GenBank/DDBJ databases">
        <title>YIM 134122 draft genome.</title>
        <authorList>
            <person name="Zuo S."/>
            <person name="Xiong L."/>
        </authorList>
    </citation>
    <scope>NUCLEOTIDE SEQUENCE [LARGE SCALE GENOMIC DNA]</scope>
    <source>
        <strain evidence="4 5">YIM 134122</strain>
    </source>
</reference>